<protein>
    <recommendedName>
        <fullName evidence="4">Aldose 1-epimerase</fullName>
    </recommendedName>
</protein>
<feature type="compositionally biased region" description="Basic and acidic residues" evidence="1">
    <location>
        <begin position="9"/>
        <end position="22"/>
    </location>
</feature>
<dbReference type="InterPro" id="IPR011013">
    <property type="entry name" value="Gal_mutarotase_sf_dom"/>
</dbReference>
<dbReference type="EMBL" id="QYAD01000001">
    <property type="protein sequence ID" value="MBL3688552.1"/>
    <property type="molecule type" value="Genomic_DNA"/>
</dbReference>
<dbReference type="Pfam" id="PF01263">
    <property type="entry name" value="Aldose_epim"/>
    <property type="match status" value="1"/>
</dbReference>
<feature type="region of interest" description="Disordered" evidence="1">
    <location>
        <begin position="1"/>
        <end position="22"/>
    </location>
</feature>
<name>A0ABS1SK55_9MICO</name>
<dbReference type="InterPro" id="IPR008183">
    <property type="entry name" value="Aldose_1/G6P_1-epimerase"/>
</dbReference>
<evidence type="ECO:0008006" key="4">
    <source>
        <dbReference type="Google" id="ProtNLM"/>
    </source>
</evidence>
<accession>A0ABS1SK55</accession>
<dbReference type="Proteomes" id="UP001646141">
    <property type="component" value="Unassembled WGS sequence"/>
</dbReference>
<organism evidence="2 3">
    <name type="scientific">Leucobacter chromiireducens subsp. chromiireducens</name>
    <dbReference type="NCBI Taxonomy" id="660067"/>
    <lineage>
        <taxon>Bacteria</taxon>
        <taxon>Bacillati</taxon>
        <taxon>Actinomycetota</taxon>
        <taxon>Actinomycetes</taxon>
        <taxon>Micrococcales</taxon>
        <taxon>Microbacteriaceae</taxon>
        <taxon>Leucobacter</taxon>
    </lineage>
</organism>
<keyword evidence="3" id="KW-1185">Reference proteome</keyword>
<comment type="caution">
    <text evidence="2">The sequence shown here is derived from an EMBL/GenBank/DDBJ whole genome shotgun (WGS) entry which is preliminary data.</text>
</comment>
<proteinExistence type="predicted"/>
<dbReference type="Gene3D" id="2.70.98.10">
    <property type="match status" value="1"/>
</dbReference>
<sequence>MNDAVTATQRDRAPGTASARDRPVELRAGAARATVLPGWGGRLASLKIDGREVLGAGIVGGGAPESWFSGCFPMAPFAGRLTGDRVVWAEEAVALPRPAPQVEAAHGTVDAAAWTVREATPERALLRTELAAPWPFGGWAEQRITLRDDAIELVLRCGNDEREMPVSLGYHPWFRREVGGVVAELRFAPEARFAEIGPGLFAQPVAGADAGPGDGARDHSYLHAGDPVIAWGDLELTLRSSHDVWHVFDGQRPAFCVEPLTAAPDGLQPDRTWAVGPGVVAELRFELSWAVRPTEV</sequence>
<evidence type="ECO:0000256" key="1">
    <source>
        <dbReference type="SAM" id="MobiDB-lite"/>
    </source>
</evidence>
<evidence type="ECO:0000313" key="3">
    <source>
        <dbReference type="Proteomes" id="UP001646141"/>
    </source>
</evidence>
<dbReference type="RefSeq" id="WP_202380588.1">
    <property type="nucleotide sequence ID" value="NZ_BAAAMA010000003.1"/>
</dbReference>
<gene>
    <name evidence="2" type="ORF">D3226_01070</name>
</gene>
<reference evidence="2 3" key="1">
    <citation type="submission" date="2018-09" db="EMBL/GenBank/DDBJ databases">
        <title>Comparative genomics of Leucobacter spp.</title>
        <authorList>
            <person name="Reis A.C."/>
            <person name="Kolvenbach B.A."/>
            <person name="Corvini P.F.X."/>
            <person name="Nunes O.C."/>
        </authorList>
    </citation>
    <scope>NUCLEOTIDE SEQUENCE [LARGE SCALE GENOMIC DNA]</scope>
    <source>
        <strain evidence="2 3">L-1</strain>
    </source>
</reference>
<dbReference type="InterPro" id="IPR014718">
    <property type="entry name" value="GH-type_carb-bd"/>
</dbReference>
<evidence type="ECO:0000313" key="2">
    <source>
        <dbReference type="EMBL" id="MBL3688552.1"/>
    </source>
</evidence>
<dbReference type="SUPFAM" id="SSF74650">
    <property type="entry name" value="Galactose mutarotase-like"/>
    <property type="match status" value="1"/>
</dbReference>